<dbReference type="Proteomes" id="UP000449906">
    <property type="component" value="Unassembled WGS sequence"/>
</dbReference>
<organism evidence="1 2">
    <name type="scientific">Nocardioides simplex</name>
    <name type="common">Arthrobacter simplex</name>
    <dbReference type="NCBI Taxonomy" id="2045"/>
    <lineage>
        <taxon>Bacteria</taxon>
        <taxon>Bacillati</taxon>
        <taxon>Actinomycetota</taxon>
        <taxon>Actinomycetes</taxon>
        <taxon>Propionibacteriales</taxon>
        <taxon>Nocardioidaceae</taxon>
        <taxon>Pimelobacter</taxon>
    </lineage>
</organism>
<comment type="caution">
    <text evidence="1">The sequence shown here is derived from an EMBL/GenBank/DDBJ whole genome shotgun (WGS) entry which is preliminary data.</text>
</comment>
<sequence length="149" mass="15699">MMDINASIAAELPFLRQQAESMMTLTLAAYSPAGLTKGPDGYDVPRFDPEGQTFGKVQAGAQAGGDTPTRYGKIGGTDRPVLAGGLHIPITAKIPNPGEQRGQVGGAWEYEITAIGPADDPALLGRRYMVVGVPAKSYATARRLDVIEL</sequence>
<protein>
    <submittedName>
        <fullName evidence="1">Uncharacterized protein</fullName>
    </submittedName>
</protein>
<proteinExistence type="predicted"/>
<evidence type="ECO:0000313" key="2">
    <source>
        <dbReference type="Proteomes" id="UP000449906"/>
    </source>
</evidence>
<name>A0A7J5DSS8_NOCSI</name>
<evidence type="ECO:0000313" key="1">
    <source>
        <dbReference type="EMBL" id="KAB2807990.1"/>
    </source>
</evidence>
<accession>A0A7J5DSS8</accession>
<dbReference type="Pfam" id="PF19586">
    <property type="entry name" value="DUF6093"/>
    <property type="match status" value="1"/>
</dbReference>
<dbReference type="AlphaFoldDB" id="A0A7J5DSS8"/>
<reference evidence="1 2" key="1">
    <citation type="submission" date="2019-09" db="EMBL/GenBank/DDBJ databases">
        <title>Pimelobacter sp. isolated from Paulinella.</title>
        <authorList>
            <person name="Jeong S.E."/>
        </authorList>
    </citation>
    <scope>NUCLEOTIDE SEQUENCE [LARGE SCALE GENOMIC DNA]</scope>
    <source>
        <strain evidence="1 2">Pch-N</strain>
    </source>
</reference>
<dbReference type="InterPro" id="IPR046075">
    <property type="entry name" value="DUF6093"/>
</dbReference>
<gene>
    <name evidence="1" type="ORF">F9L07_25305</name>
</gene>
<dbReference type="EMBL" id="WBVM01000004">
    <property type="protein sequence ID" value="KAB2807990.1"/>
    <property type="molecule type" value="Genomic_DNA"/>
</dbReference>